<gene>
    <name evidence="7" type="ORF">DRP43_04310</name>
</gene>
<protein>
    <recommendedName>
        <fullName evidence="9">Outer membrane lipoprotein BamD-like domain-containing protein</fullName>
    </recommendedName>
</protein>
<dbReference type="Pfam" id="PF13432">
    <property type="entry name" value="TPR_16"/>
    <property type="match status" value="1"/>
</dbReference>
<evidence type="ECO:0000256" key="4">
    <source>
        <dbReference type="ARBA" id="ARBA00022803"/>
    </source>
</evidence>
<dbReference type="AlphaFoldDB" id="A0A660SFB1"/>
<evidence type="ECO:0000256" key="1">
    <source>
        <dbReference type="ARBA" id="ARBA00004496"/>
    </source>
</evidence>
<comment type="subcellular location">
    <subcellularLocation>
        <location evidence="1">Cytoplasm</location>
    </subcellularLocation>
</comment>
<evidence type="ECO:0000256" key="6">
    <source>
        <dbReference type="PROSITE-ProRule" id="PRU00339"/>
    </source>
</evidence>
<dbReference type="Pfam" id="PF13176">
    <property type="entry name" value="TPR_7"/>
    <property type="match status" value="1"/>
</dbReference>
<evidence type="ECO:0000256" key="5">
    <source>
        <dbReference type="ARBA" id="ARBA00038253"/>
    </source>
</evidence>
<dbReference type="InterPro" id="IPR011990">
    <property type="entry name" value="TPR-like_helical_dom_sf"/>
</dbReference>
<feature type="repeat" description="TPR" evidence="6">
    <location>
        <begin position="80"/>
        <end position="113"/>
    </location>
</feature>
<dbReference type="PANTHER" id="PTHR46630:SF1">
    <property type="entry name" value="TETRATRICOPEPTIDE REPEAT PROTEIN 29"/>
    <property type="match status" value="1"/>
</dbReference>
<comment type="similarity">
    <text evidence="5">Belongs to the Rap family.</text>
</comment>
<dbReference type="PANTHER" id="PTHR46630">
    <property type="entry name" value="TETRATRICOPEPTIDE REPEAT PROTEIN 29"/>
    <property type="match status" value="1"/>
</dbReference>
<evidence type="ECO:0008006" key="9">
    <source>
        <dbReference type="Google" id="ProtNLM"/>
    </source>
</evidence>
<accession>A0A660SFB1</accession>
<evidence type="ECO:0000256" key="3">
    <source>
        <dbReference type="ARBA" id="ARBA00022737"/>
    </source>
</evidence>
<dbReference type="EMBL" id="QNBD01000187">
    <property type="protein sequence ID" value="RKX69509.1"/>
    <property type="molecule type" value="Genomic_DNA"/>
</dbReference>
<dbReference type="SUPFAM" id="SSF81901">
    <property type="entry name" value="HCP-like"/>
    <property type="match status" value="1"/>
</dbReference>
<keyword evidence="2" id="KW-0963">Cytoplasm</keyword>
<dbReference type="Proteomes" id="UP000271125">
    <property type="component" value="Unassembled WGS sequence"/>
</dbReference>
<dbReference type="InterPro" id="IPR019734">
    <property type="entry name" value="TPR_rpt"/>
</dbReference>
<keyword evidence="4 6" id="KW-0802">TPR repeat</keyword>
<keyword evidence="3" id="KW-0677">Repeat</keyword>
<evidence type="ECO:0000256" key="2">
    <source>
        <dbReference type="ARBA" id="ARBA00022490"/>
    </source>
</evidence>
<comment type="caution">
    <text evidence="7">The sequence shown here is derived from an EMBL/GenBank/DDBJ whole genome shotgun (WGS) entry which is preliminary data.</text>
</comment>
<feature type="repeat" description="TPR" evidence="6">
    <location>
        <begin position="7"/>
        <end position="40"/>
    </location>
</feature>
<evidence type="ECO:0000313" key="8">
    <source>
        <dbReference type="Proteomes" id="UP000271125"/>
    </source>
</evidence>
<dbReference type="InterPro" id="IPR051476">
    <property type="entry name" value="Bac_ResReg_Asp_Phosphatase"/>
</dbReference>
<reference evidence="7 8" key="1">
    <citation type="submission" date="2018-06" db="EMBL/GenBank/DDBJ databases">
        <title>Extensive metabolic versatility and redundancy in microbially diverse, dynamic hydrothermal sediments.</title>
        <authorList>
            <person name="Dombrowski N."/>
            <person name="Teske A."/>
            <person name="Baker B.J."/>
        </authorList>
    </citation>
    <scope>NUCLEOTIDE SEQUENCE [LARGE SCALE GENOMIC DNA]</scope>
    <source>
        <strain evidence="7">B10_G13</strain>
    </source>
</reference>
<name>A0A660SFB1_UNCT6</name>
<dbReference type="PROSITE" id="PS50005">
    <property type="entry name" value="TPR"/>
    <property type="match status" value="2"/>
</dbReference>
<dbReference type="SUPFAM" id="SSF48452">
    <property type="entry name" value="TPR-like"/>
    <property type="match status" value="2"/>
</dbReference>
<organism evidence="7 8">
    <name type="scientific">candidate division TA06 bacterium</name>
    <dbReference type="NCBI Taxonomy" id="2250710"/>
    <lineage>
        <taxon>Bacteria</taxon>
        <taxon>Bacteria division TA06</taxon>
    </lineage>
</organism>
<dbReference type="GO" id="GO:0005737">
    <property type="term" value="C:cytoplasm"/>
    <property type="evidence" value="ECO:0007669"/>
    <property type="project" value="UniProtKB-SubCell"/>
</dbReference>
<dbReference type="Gene3D" id="1.25.40.10">
    <property type="entry name" value="Tetratricopeptide repeat domain"/>
    <property type="match status" value="5"/>
</dbReference>
<sequence length="882" mass="103634">GSSEIKEKSLVLLGENYLRKNDLKNSFKTFNKYINMYPAGKHIPFAYSRLGIIEYQRGNYENGINYLNLALKFKNISYRVDLSVFLANCYKQLGDYKKAINSLEQMIKLVKDENLDPVYIKLAEIESEIGNNKKAISYINKVTGNPKSQFYHKANYIAGNILFNMSFYENAVKYLNRNAKSDNDYKYPSIYLLGEIHVINGNYFTADQLFNKLSNTSMYKYPGIFGNGWVAFERGNYTDALNNFEKIPSKASIYKDVIFYKALCYKKMNDEESFFIYADSLKHYTSDRSLIKKIEYEKFDYYLSENRLNGAQKELNKLKKTDKLYYQYSRGLLLYKKDKYSDALIIFKSLVNSSKLRDFTGNIKYRIILCNFKLKKYNKSIELINKWNKQLKYYNNEITILKGDIYLKSGKYNKVVNTLTNYYKKAKEPYKEIALRTIAWAYYKARNYGNSYTKFKEFTKHYQNSKYINEAYLELGNCAYNLNRKQEALNYYKMVKGKDEIQKAIFRQGKIFYEKREYIEAIQLLRSFINKYPASSVADDALLYVALSFYNMNQPDSADISAKKILTNYKNSNKYFDALIILGDISFNNNRYEKMQSYFSDIIKNDNDTFRIKHAINSFVDYFIKIDKIKDIPAYLSTNYGETLRNNPDYSFYITDYLIMKGYNKEASLLIDNVIEKKLTDKKKFYLGKLKIINGDTTGGLADIKLLNNKIALSEIVKFYYNIYQYDSLIKYSSNYLSKYTSNDMIIFELDYALFWKGVPIKTKQIGSVPYISRLEILKLIRQYNSSKDISLFNLLQPFLSNNDLFTKAYAMYLAGLIKYDSGNYKNALNYLLKIKYIYNRADIIVKSLKICSDILSGDNDNESDKIVNEIKNYEKKTIYNY</sequence>
<evidence type="ECO:0000313" key="7">
    <source>
        <dbReference type="EMBL" id="RKX69509.1"/>
    </source>
</evidence>
<feature type="non-terminal residue" evidence="7">
    <location>
        <position position="1"/>
    </location>
</feature>
<dbReference type="SMART" id="SM00028">
    <property type="entry name" value="TPR"/>
    <property type="match status" value="8"/>
</dbReference>
<proteinExistence type="inferred from homology"/>
<dbReference type="Pfam" id="PF13174">
    <property type="entry name" value="TPR_6"/>
    <property type="match status" value="2"/>
</dbReference>